<protein>
    <recommendedName>
        <fullName evidence="5">Tfp pilus assembly protein PilN</fullName>
    </recommendedName>
</protein>
<dbReference type="Proteomes" id="UP000620327">
    <property type="component" value="Unassembled WGS sequence"/>
</dbReference>
<organism evidence="3 4">
    <name type="scientific">Dysosmobacter segnis</name>
    <dbReference type="NCBI Taxonomy" id="2763042"/>
    <lineage>
        <taxon>Bacteria</taxon>
        <taxon>Bacillati</taxon>
        <taxon>Bacillota</taxon>
        <taxon>Clostridia</taxon>
        <taxon>Eubacteriales</taxon>
        <taxon>Oscillospiraceae</taxon>
        <taxon>Dysosmobacter</taxon>
    </lineage>
</organism>
<feature type="compositionally biased region" description="Basic and acidic residues" evidence="1">
    <location>
        <begin position="1"/>
        <end position="10"/>
    </location>
</feature>
<proteinExistence type="predicted"/>
<feature type="transmembrane region" description="Helical" evidence="2">
    <location>
        <begin position="56"/>
        <end position="78"/>
    </location>
</feature>
<evidence type="ECO:0000313" key="4">
    <source>
        <dbReference type="Proteomes" id="UP000620327"/>
    </source>
</evidence>
<evidence type="ECO:0000256" key="1">
    <source>
        <dbReference type="SAM" id="MobiDB-lite"/>
    </source>
</evidence>
<evidence type="ECO:0000313" key="3">
    <source>
        <dbReference type="EMBL" id="MBC5771242.1"/>
    </source>
</evidence>
<dbReference type="EMBL" id="JACOQI010000014">
    <property type="protein sequence ID" value="MBC5771242.1"/>
    <property type="molecule type" value="Genomic_DNA"/>
</dbReference>
<evidence type="ECO:0000256" key="2">
    <source>
        <dbReference type="SAM" id="Phobius"/>
    </source>
</evidence>
<dbReference type="RefSeq" id="WP_187015458.1">
    <property type="nucleotide sequence ID" value="NZ_JACOQI010000014.1"/>
</dbReference>
<keyword evidence="2" id="KW-1133">Transmembrane helix</keyword>
<evidence type="ECO:0008006" key="5">
    <source>
        <dbReference type="Google" id="ProtNLM"/>
    </source>
</evidence>
<dbReference type="AlphaFoldDB" id="A0A923MLT9"/>
<sequence length="223" mass="24726">MILEKEREEVSIPAQQPAEAIPYEPAPSGAAPRKMIKCPSKTGINMNKREKRTGEMLTLVIGLAVILLMAGLVARFGVMEQYRRLSEAQSAYGKVHSQLTACQEQLTDYEQVLAEYRSSSLDGMADSEGKLVTVPRRDVLDLVEDLMMPRGKVLSVEILDDAAEVEMSDMRLDQISEMFAVMEEQPIVQSVELNVASTEENKAASVLSFSVKIYLQPETEVAE</sequence>
<feature type="region of interest" description="Disordered" evidence="1">
    <location>
        <begin position="1"/>
        <end position="32"/>
    </location>
</feature>
<keyword evidence="2" id="KW-0472">Membrane</keyword>
<name>A0A923MLT9_9FIRM</name>
<keyword evidence="2" id="KW-0812">Transmembrane</keyword>
<accession>A0A923MLT9</accession>
<reference evidence="3" key="1">
    <citation type="submission" date="2020-08" db="EMBL/GenBank/DDBJ databases">
        <title>Genome public.</title>
        <authorList>
            <person name="Liu C."/>
            <person name="Sun Q."/>
        </authorList>
    </citation>
    <scope>NUCLEOTIDE SEQUENCE</scope>
    <source>
        <strain evidence="3">BX15</strain>
    </source>
</reference>
<comment type="caution">
    <text evidence="3">The sequence shown here is derived from an EMBL/GenBank/DDBJ whole genome shotgun (WGS) entry which is preliminary data.</text>
</comment>
<keyword evidence="4" id="KW-1185">Reference proteome</keyword>
<gene>
    <name evidence="3" type="ORF">H8Z83_13095</name>
</gene>